<keyword evidence="7" id="KW-0057">Aromatic amino acid biosynthesis</keyword>
<dbReference type="EMBL" id="JBAFSM010000005">
    <property type="protein sequence ID" value="MEG3436371.1"/>
    <property type="molecule type" value="Genomic_DNA"/>
</dbReference>
<evidence type="ECO:0000313" key="11">
    <source>
        <dbReference type="EMBL" id="MEG3436371.1"/>
    </source>
</evidence>
<evidence type="ECO:0000256" key="4">
    <source>
        <dbReference type="ARBA" id="ARBA00011193"/>
    </source>
</evidence>
<dbReference type="InterPro" id="IPR018509">
    <property type="entry name" value="DHquinase_II_CS"/>
</dbReference>
<dbReference type="NCBIfam" id="TIGR01088">
    <property type="entry name" value="aroQ"/>
    <property type="match status" value="1"/>
</dbReference>
<dbReference type="PANTHER" id="PTHR21272">
    <property type="entry name" value="CATABOLIC 3-DEHYDROQUINASE"/>
    <property type="match status" value="1"/>
</dbReference>
<name>A0AAW9QSQ3_9CHRO</name>
<feature type="binding site" evidence="7 9">
    <location>
        <begin position="103"/>
        <end position="104"/>
    </location>
    <ligand>
        <name>substrate</name>
    </ligand>
</feature>
<feature type="active site" description="Proton donor" evidence="7 8">
    <location>
        <position position="102"/>
    </location>
</feature>
<dbReference type="AlphaFoldDB" id="A0AAW9QSQ3"/>
<dbReference type="InterPro" id="IPR001874">
    <property type="entry name" value="DHquinase_II"/>
</dbReference>
<dbReference type="GO" id="GO:0009073">
    <property type="term" value="P:aromatic amino acid family biosynthetic process"/>
    <property type="evidence" value="ECO:0007669"/>
    <property type="project" value="UniProtKB-KW"/>
</dbReference>
<accession>A0AAW9QSQ3</accession>
<comment type="similarity">
    <text evidence="3 7">Belongs to the type-II 3-dehydroquinase family.</text>
</comment>
<keyword evidence="7" id="KW-0028">Amino-acid biosynthesis</keyword>
<dbReference type="Pfam" id="PF01220">
    <property type="entry name" value="DHquinase_II"/>
    <property type="match status" value="1"/>
</dbReference>
<dbReference type="GO" id="GO:0008652">
    <property type="term" value="P:amino acid biosynthetic process"/>
    <property type="evidence" value="ECO:0007669"/>
    <property type="project" value="UniProtKB-KW"/>
</dbReference>
<feature type="binding site" evidence="7 9">
    <location>
        <position position="89"/>
    </location>
    <ligand>
        <name>substrate</name>
    </ligand>
</feature>
<sequence length="150" mass="16561">MSELSILVLHGPNLNLLGKREPNLYGNLTLEEINASLQEEADRQSIELNAYQSNHEGALVDAIHAAMGIRDGIVINAGAYTHTSIAIRDALLGTKIPTVEVHLSNIYRREPFRHHSYIADVAIGQISGFGAASYRWGLQALVEYLRANRE</sequence>
<organism evidence="11 12">
    <name type="scientific">Pannus brasiliensis CCIBt3594</name>
    <dbReference type="NCBI Taxonomy" id="1427578"/>
    <lineage>
        <taxon>Bacteria</taxon>
        <taxon>Bacillati</taxon>
        <taxon>Cyanobacteriota</taxon>
        <taxon>Cyanophyceae</taxon>
        <taxon>Oscillatoriophycideae</taxon>
        <taxon>Chroococcales</taxon>
        <taxon>Microcystaceae</taxon>
        <taxon>Pannus</taxon>
    </lineage>
</organism>
<evidence type="ECO:0000256" key="10">
    <source>
        <dbReference type="PIRSR" id="PIRSR001399-3"/>
    </source>
</evidence>
<dbReference type="EC" id="4.2.1.10" evidence="5 7"/>
<comment type="subunit">
    <text evidence="4 7">Homododecamer.</text>
</comment>
<evidence type="ECO:0000313" key="12">
    <source>
        <dbReference type="Proteomes" id="UP001328733"/>
    </source>
</evidence>
<reference evidence="11 12" key="1">
    <citation type="submission" date="2024-01" db="EMBL/GenBank/DDBJ databases">
        <title>Genomic insights into the taxonomy and metabolism of the cyanobacterium Pannus brasiliensis CCIBt3594.</title>
        <authorList>
            <person name="Machado M."/>
            <person name="Botero N.B."/>
            <person name="Andreote A.P.D."/>
            <person name="Feitosa A.M.T."/>
            <person name="Popin R."/>
            <person name="Sivonen K."/>
            <person name="Fiore M.F."/>
        </authorList>
    </citation>
    <scope>NUCLEOTIDE SEQUENCE [LARGE SCALE GENOMIC DNA]</scope>
    <source>
        <strain evidence="11 12">CCIBt3594</strain>
    </source>
</reference>
<dbReference type="SUPFAM" id="SSF52304">
    <property type="entry name" value="Type II 3-dehydroquinate dehydratase"/>
    <property type="match status" value="1"/>
</dbReference>
<keyword evidence="12" id="KW-1185">Reference proteome</keyword>
<comment type="catalytic activity">
    <reaction evidence="1 7">
        <text>3-dehydroquinate = 3-dehydroshikimate + H2O</text>
        <dbReference type="Rhea" id="RHEA:21096"/>
        <dbReference type="ChEBI" id="CHEBI:15377"/>
        <dbReference type="ChEBI" id="CHEBI:16630"/>
        <dbReference type="ChEBI" id="CHEBI:32364"/>
        <dbReference type="EC" id="4.2.1.10"/>
    </reaction>
</comment>
<dbReference type="NCBIfam" id="NF003806">
    <property type="entry name" value="PRK05395.1-3"/>
    <property type="match status" value="1"/>
</dbReference>
<comment type="function">
    <text evidence="7">Catalyzes a trans-dehydration via an enolate intermediate.</text>
</comment>
<comment type="caution">
    <text evidence="11">The sequence shown here is derived from an EMBL/GenBank/DDBJ whole genome shotgun (WGS) entry which is preliminary data.</text>
</comment>
<feature type="active site" description="Proton acceptor" evidence="7 8">
    <location>
        <position position="25"/>
    </location>
</feature>
<evidence type="ECO:0000256" key="3">
    <source>
        <dbReference type="ARBA" id="ARBA00011037"/>
    </source>
</evidence>
<dbReference type="PANTHER" id="PTHR21272:SF3">
    <property type="entry name" value="CATABOLIC 3-DEHYDROQUINASE"/>
    <property type="match status" value="1"/>
</dbReference>
<dbReference type="Proteomes" id="UP001328733">
    <property type="component" value="Unassembled WGS sequence"/>
</dbReference>
<evidence type="ECO:0000256" key="7">
    <source>
        <dbReference type="HAMAP-Rule" id="MF_00169"/>
    </source>
</evidence>
<dbReference type="GO" id="GO:0019631">
    <property type="term" value="P:quinate catabolic process"/>
    <property type="evidence" value="ECO:0007669"/>
    <property type="project" value="TreeGrafter"/>
</dbReference>
<dbReference type="CDD" id="cd00466">
    <property type="entry name" value="DHQase_II"/>
    <property type="match status" value="1"/>
</dbReference>
<dbReference type="Gene3D" id="3.40.50.9100">
    <property type="entry name" value="Dehydroquinase, class II"/>
    <property type="match status" value="1"/>
</dbReference>
<dbReference type="NCBIfam" id="NF003805">
    <property type="entry name" value="PRK05395.1-2"/>
    <property type="match status" value="1"/>
</dbReference>
<dbReference type="PROSITE" id="PS01029">
    <property type="entry name" value="DEHYDROQUINASE_II"/>
    <property type="match status" value="1"/>
</dbReference>
<dbReference type="GO" id="GO:0003855">
    <property type="term" value="F:3-dehydroquinate dehydratase activity"/>
    <property type="evidence" value="ECO:0007669"/>
    <property type="project" value="UniProtKB-UniRule"/>
</dbReference>
<dbReference type="HAMAP" id="MF_00169">
    <property type="entry name" value="AroQ"/>
    <property type="match status" value="1"/>
</dbReference>
<feature type="binding site" evidence="7 9">
    <location>
        <position position="76"/>
    </location>
    <ligand>
        <name>substrate</name>
    </ligand>
</feature>
<keyword evidence="6 7" id="KW-0456">Lyase</keyword>
<dbReference type="PIRSF" id="PIRSF001399">
    <property type="entry name" value="DHquinase_II"/>
    <property type="match status" value="1"/>
</dbReference>
<evidence type="ECO:0000256" key="1">
    <source>
        <dbReference type="ARBA" id="ARBA00001864"/>
    </source>
</evidence>
<evidence type="ECO:0000256" key="9">
    <source>
        <dbReference type="PIRSR" id="PIRSR001399-2"/>
    </source>
</evidence>
<protein>
    <recommendedName>
        <fullName evidence="5 7">3-dehydroquinate dehydratase</fullName>
        <shortName evidence="7">3-dehydroquinase</shortName>
        <ecNumber evidence="5 7">4.2.1.10</ecNumber>
    </recommendedName>
    <alternativeName>
        <fullName evidence="7">Type II DHQase</fullName>
    </alternativeName>
</protein>
<dbReference type="InterPro" id="IPR036441">
    <property type="entry name" value="DHquinase_II_sf"/>
</dbReference>
<dbReference type="NCBIfam" id="NF003807">
    <property type="entry name" value="PRK05395.1-4"/>
    <property type="match status" value="1"/>
</dbReference>
<feature type="binding site" evidence="7 9">
    <location>
        <position position="82"/>
    </location>
    <ligand>
        <name>substrate</name>
    </ligand>
</feature>
<comment type="pathway">
    <text evidence="2 7">Metabolic intermediate biosynthesis; chorismate biosynthesis; chorismate from D-erythrose 4-phosphate and phosphoenolpyruvate: step 3/7.</text>
</comment>
<dbReference type="RefSeq" id="WP_332863826.1">
    <property type="nucleotide sequence ID" value="NZ_JBAFSM010000005.1"/>
</dbReference>
<dbReference type="NCBIfam" id="NF003804">
    <property type="entry name" value="PRK05395.1-1"/>
    <property type="match status" value="1"/>
</dbReference>
<proteinExistence type="inferred from homology"/>
<evidence type="ECO:0000256" key="2">
    <source>
        <dbReference type="ARBA" id="ARBA00004902"/>
    </source>
</evidence>
<gene>
    <name evidence="7 11" type="primary">aroQ</name>
    <name evidence="11" type="ORF">V0288_04495</name>
</gene>
<evidence type="ECO:0000256" key="5">
    <source>
        <dbReference type="ARBA" id="ARBA00012060"/>
    </source>
</evidence>
<evidence type="ECO:0000256" key="8">
    <source>
        <dbReference type="PIRSR" id="PIRSR001399-1"/>
    </source>
</evidence>
<evidence type="ECO:0000256" key="6">
    <source>
        <dbReference type="ARBA" id="ARBA00023239"/>
    </source>
</evidence>
<feature type="binding site" evidence="7 9">
    <location>
        <position position="113"/>
    </location>
    <ligand>
        <name>substrate</name>
    </ligand>
</feature>
<dbReference type="GO" id="GO:0009423">
    <property type="term" value="P:chorismate biosynthetic process"/>
    <property type="evidence" value="ECO:0007669"/>
    <property type="project" value="UniProtKB-UniRule"/>
</dbReference>
<feature type="site" description="Transition state stabilizer" evidence="7 10">
    <location>
        <position position="20"/>
    </location>
</feature>